<dbReference type="Pfam" id="PF17200">
    <property type="entry name" value="sCache_2"/>
    <property type="match status" value="1"/>
</dbReference>
<evidence type="ECO:0000256" key="5">
    <source>
        <dbReference type="ARBA" id="ARBA00023136"/>
    </source>
</evidence>
<dbReference type="PANTHER" id="PTHR32089">
    <property type="entry name" value="METHYL-ACCEPTING CHEMOTAXIS PROTEIN MCPB"/>
    <property type="match status" value="1"/>
</dbReference>
<evidence type="ECO:0000256" key="7">
    <source>
        <dbReference type="PROSITE-ProRule" id="PRU00284"/>
    </source>
</evidence>
<dbReference type="SMART" id="SM01049">
    <property type="entry name" value="Cache_2"/>
    <property type="match status" value="1"/>
</dbReference>
<accession>A0AAU9E7C9</accession>
<proteinExistence type="predicted"/>
<feature type="transmembrane region" description="Helical" evidence="8">
    <location>
        <begin position="208"/>
        <end position="227"/>
    </location>
</feature>
<dbReference type="GO" id="GO:0007165">
    <property type="term" value="P:signal transduction"/>
    <property type="evidence" value="ECO:0007669"/>
    <property type="project" value="UniProtKB-KW"/>
</dbReference>
<comment type="subcellular location">
    <subcellularLocation>
        <location evidence="1">Cell membrane</location>
        <topology evidence="1">Multi-pass membrane protein</topology>
    </subcellularLocation>
</comment>
<name>A0AAU9E7C9_9FIRM</name>
<dbReference type="InterPro" id="IPR004089">
    <property type="entry name" value="MCPsignal_dom"/>
</dbReference>
<dbReference type="SMART" id="SM00283">
    <property type="entry name" value="MA"/>
    <property type="match status" value="1"/>
</dbReference>
<evidence type="ECO:0000256" key="3">
    <source>
        <dbReference type="ARBA" id="ARBA00022692"/>
    </source>
</evidence>
<keyword evidence="6 7" id="KW-0807">Transducer</keyword>
<organism evidence="10 11">
    <name type="scientific">Helicovermis profundi</name>
    <dbReference type="NCBI Taxonomy" id="3065157"/>
    <lineage>
        <taxon>Bacteria</taxon>
        <taxon>Bacillati</taxon>
        <taxon>Bacillota</taxon>
        <taxon>Clostridia</taxon>
        <taxon>Helicovermis</taxon>
    </lineage>
</organism>
<reference evidence="10 11" key="1">
    <citation type="submission" date="2023-08" db="EMBL/GenBank/DDBJ databases">
        <title>Helicovermis profunda gen. nov., sp. nov., a novel mesophilic, fermentative bacterium within the Bacillota from a deep-sea hydrothermal vent chimney.</title>
        <authorList>
            <person name="Miyazaki U."/>
            <person name="Mizutani D."/>
            <person name="Hashimoto Y."/>
            <person name="Tame A."/>
            <person name="Sawayama S."/>
            <person name="Miyazaki J."/>
            <person name="Takai K."/>
            <person name="Nakagawa S."/>
        </authorList>
    </citation>
    <scope>NUCLEOTIDE SEQUENCE [LARGE SCALE GENOMIC DNA]</scope>
    <source>
        <strain evidence="10 11">S502</strain>
    </source>
</reference>
<evidence type="ECO:0000256" key="2">
    <source>
        <dbReference type="ARBA" id="ARBA00022475"/>
    </source>
</evidence>
<protein>
    <submittedName>
        <fullName evidence="10">Methyl-accepting chemotaxis protein</fullName>
    </submittedName>
</protein>
<evidence type="ECO:0000313" key="10">
    <source>
        <dbReference type="EMBL" id="BEP28552.1"/>
    </source>
</evidence>
<dbReference type="Gene3D" id="6.10.340.10">
    <property type="match status" value="1"/>
</dbReference>
<dbReference type="Pfam" id="PF00015">
    <property type="entry name" value="MCPsignal"/>
    <property type="match status" value="1"/>
</dbReference>
<evidence type="ECO:0000256" key="8">
    <source>
        <dbReference type="SAM" id="Phobius"/>
    </source>
</evidence>
<gene>
    <name evidence="10" type="ORF">HLPR_08830</name>
</gene>
<dbReference type="KEGG" id="hprf:HLPR_08830"/>
<dbReference type="EMBL" id="AP028654">
    <property type="protein sequence ID" value="BEP28552.1"/>
    <property type="molecule type" value="Genomic_DNA"/>
</dbReference>
<dbReference type="InterPro" id="IPR033480">
    <property type="entry name" value="sCache_2"/>
</dbReference>
<dbReference type="CDD" id="cd11386">
    <property type="entry name" value="MCP_signal"/>
    <property type="match status" value="1"/>
</dbReference>
<dbReference type="GO" id="GO:0005886">
    <property type="term" value="C:plasma membrane"/>
    <property type="evidence" value="ECO:0007669"/>
    <property type="project" value="UniProtKB-SubCell"/>
</dbReference>
<dbReference type="RefSeq" id="WP_338536864.1">
    <property type="nucleotide sequence ID" value="NZ_AP028654.1"/>
</dbReference>
<dbReference type="Proteomes" id="UP001321786">
    <property type="component" value="Chromosome"/>
</dbReference>
<keyword evidence="11" id="KW-1185">Reference proteome</keyword>
<keyword evidence="5 8" id="KW-0472">Membrane</keyword>
<dbReference type="AlphaFoldDB" id="A0AAU9E7C9"/>
<dbReference type="PROSITE" id="PS50111">
    <property type="entry name" value="CHEMOTAXIS_TRANSDUC_2"/>
    <property type="match status" value="1"/>
</dbReference>
<evidence type="ECO:0000259" key="9">
    <source>
        <dbReference type="PROSITE" id="PS50111"/>
    </source>
</evidence>
<dbReference type="Gene3D" id="3.30.450.20">
    <property type="entry name" value="PAS domain"/>
    <property type="match status" value="1"/>
</dbReference>
<evidence type="ECO:0000313" key="11">
    <source>
        <dbReference type="Proteomes" id="UP001321786"/>
    </source>
</evidence>
<evidence type="ECO:0000256" key="4">
    <source>
        <dbReference type="ARBA" id="ARBA00022989"/>
    </source>
</evidence>
<keyword evidence="3 8" id="KW-0812">Transmembrane</keyword>
<keyword evidence="4 8" id="KW-1133">Transmembrane helix</keyword>
<feature type="transmembrane region" description="Helical" evidence="8">
    <location>
        <begin position="12"/>
        <end position="32"/>
    </location>
</feature>
<evidence type="ECO:0000256" key="1">
    <source>
        <dbReference type="ARBA" id="ARBA00004651"/>
    </source>
</evidence>
<sequence>MKKISSKILFAVLLNGLIAVLLIGSISIYSMYNLNVNRINQDETLLRSNYDKMIKAQVEELVNSLDGVNEMYTNGKITIDQAKDISANVIRKATYGESGYFWTDTIEGKNVVFLGRKDVEGTNRIDLTDKKGNKIIKSFIEIVKKDGSGYYNYYFPKAGSDEPLPKRAYIMLYKPFNWMIGTGNYIDDIDKYIKEEKTLSLKEFYNKIMIMAGFTLIATIFAFLLSFKISRSIVKPLYRVIEMIKKTSELNIYDDPSYDDLLTFTGENGEIAQSLGRLRSVLRSIVVSLKNDSDTLNESALLLNDISKDGKESTSGVTMAIDEFAKGAQEQAEDAQIAASKMQDLSKQIEESVNNSNVINEISSEVDEKNSNGVKLVEDLAEKFEVTKESTEKLNTNVEVLGELSTKITDITNQIQSIAQQTNLLALNAAIEAARAGEAGKGFAVVAEEIRKLAEETTTSTVEIEGIIDSILSEIKETRENMDISKTAVNVSDKVMEEVKKAFDAIEIAMKKNFSELKILSTNIENVDSNKNVTIEAIEGISAITEENAASAEEISATMESQSELMNQIFENSEKTSIISSSLKSIIDKFNI</sequence>
<evidence type="ECO:0000256" key="6">
    <source>
        <dbReference type="ARBA" id="ARBA00023224"/>
    </source>
</evidence>
<feature type="domain" description="Methyl-accepting transducer" evidence="9">
    <location>
        <begin position="306"/>
        <end position="563"/>
    </location>
</feature>
<dbReference type="SUPFAM" id="SSF58104">
    <property type="entry name" value="Methyl-accepting chemotaxis protein (MCP) signaling domain"/>
    <property type="match status" value="1"/>
</dbReference>
<dbReference type="PANTHER" id="PTHR32089:SF112">
    <property type="entry name" value="LYSOZYME-LIKE PROTEIN-RELATED"/>
    <property type="match status" value="1"/>
</dbReference>
<dbReference type="Gene3D" id="1.10.287.950">
    <property type="entry name" value="Methyl-accepting chemotaxis protein"/>
    <property type="match status" value="1"/>
</dbReference>
<keyword evidence="2" id="KW-1003">Cell membrane</keyword>